<evidence type="ECO:0000313" key="2">
    <source>
        <dbReference type="Proteomes" id="UP000610203"/>
    </source>
</evidence>
<proteinExistence type="predicted"/>
<reference evidence="2" key="1">
    <citation type="journal article" date="2019" name="Int. J. Syst. Evol. Microbiol.">
        <title>The Global Catalogue of Microorganisms (GCM) 10K type strain sequencing project: providing services to taxonomists for standard genome sequencing and annotation.</title>
        <authorList>
            <consortium name="The Broad Institute Genomics Platform"/>
            <consortium name="The Broad Institute Genome Sequencing Center for Infectious Disease"/>
            <person name="Wu L."/>
            <person name="Ma J."/>
        </authorList>
    </citation>
    <scope>NUCLEOTIDE SEQUENCE [LARGE SCALE GENOMIC DNA]</scope>
    <source>
        <strain evidence="2">KCTC 42280</strain>
    </source>
</reference>
<keyword evidence="2" id="KW-1185">Reference proteome</keyword>
<gene>
    <name evidence="1" type="ORF">GCM10016272_26810</name>
</gene>
<accession>A0ABQ3GWE9</accession>
<sequence>MLKCSNAQILKYSNTQILKYSNTQILKYSNTQNHFDYLYQGLSNYNGLLSAVPFIQSVLSSLLA</sequence>
<dbReference type="Proteomes" id="UP000610203">
    <property type="component" value="Unassembled WGS sequence"/>
</dbReference>
<protein>
    <submittedName>
        <fullName evidence="1">Uncharacterized protein</fullName>
    </submittedName>
</protein>
<comment type="caution">
    <text evidence="1">The sequence shown here is derived from an EMBL/GenBank/DDBJ whole genome shotgun (WGS) entry which is preliminary data.</text>
</comment>
<evidence type="ECO:0000313" key="1">
    <source>
        <dbReference type="EMBL" id="GHD38066.1"/>
    </source>
</evidence>
<dbReference type="EMBL" id="BMZR01000010">
    <property type="protein sequence ID" value="GHD38066.1"/>
    <property type="molecule type" value="Genomic_DNA"/>
</dbReference>
<name>A0ABQ3GWE9_9GAMM</name>
<organism evidence="1 2">
    <name type="scientific">Psychrobacter glaciei</name>
    <dbReference type="NCBI Taxonomy" id="619771"/>
    <lineage>
        <taxon>Bacteria</taxon>
        <taxon>Pseudomonadati</taxon>
        <taxon>Pseudomonadota</taxon>
        <taxon>Gammaproteobacteria</taxon>
        <taxon>Moraxellales</taxon>
        <taxon>Moraxellaceae</taxon>
        <taxon>Psychrobacter</taxon>
    </lineage>
</organism>